<dbReference type="EMBL" id="JBEHHI010000001">
    <property type="protein sequence ID" value="MEX5727737.1"/>
    <property type="molecule type" value="Genomic_DNA"/>
</dbReference>
<keyword evidence="9" id="KW-1185">Reference proteome</keyword>
<evidence type="ECO:0000256" key="3">
    <source>
        <dbReference type="ARBA" id="ARBA00022692"/>
    </source>
</evidence>
<feature type="transmembrane region" description="Helical" evidence="6">
    <location>
        <begin position="225"/>
        <end position="244"/>
    </location>
</feature>
<dbReference type="InterPro" id="IPR037185">
    <property type="entry name" value="EmrE-like"/>
</dbReference>
<comment type="caution">
    <text evidence="8">The sequence shown here is derived from an EMBL/GenBank/DDBJ whole genome shotgun (WGS) entry which is preliminary data.</text>
</comment>
<dbReference type="SUPFAM" id="SSF103481">
    <property type="entry name" value="Multidrug resistance efflux transporter EmrE"/>
    <property type="match status" value="2"/>
</dbReference>
<feature type="domain" description="EamA" evidence="7">
    <location>
        <begin position="131"/>
        <end position="265"/>
    </location>
</feature>
<keyword evidence="5 6" id="KW-0472">Membrane</keyword>
<evidence type="ECO:0000313" key="8">
    <source>
        <dbReference type="EMBL" id="MEX5727737.1"/>
    </source>
</evidence>
<dbReference type="Pfam" id="PF00892">
    <property type="entry name" value="EamA"/>
    <property type="match status" value="2"/>
</dbReference>
<feature type="transmembrane region" description="Helical" evidence="6">
    <location>
        <begin position="193"/>
        <end position="213"/>
    </location>
</feature>
<sequence>MARALHDSIEPFQLNYLRWAVAGVILLPFTIRHWQPIAAAWATHPLKLLILGFLAVTAFNWLLYSGLQHSSASAGGVMFALSAVIIVFFSRLWRGRLLRQRDIAGAALAVLGVGLAMLDEMARLASSHRLYGPIFLFAASTVWALYTVCLRRWSIPLSPSACLATTVFSGLVIMTPAAVFMEMPDPRALLDPALASGILFLGAGSSVAAFCAWQAGVARFGAARAGVFLNLVPVFAVLLGLVFLDEALTLPKAAGVALVLTGLTLNQTGNRPL</sequence>
<feature type="transmembrane region" description="Helical" evidence="6">
    <location>
        <begin position="70"/>
        <end position="90"/>
    </location>
</feature>
<keyword evidence="4 6" id="KW-1133">Transmembrane helix</keyword>
<evidence type="ECO:0000256" key="2">
    <source>
        <dbReference type="ARBA" id="ARBA00007362"/>
    </source>
</evidence>
<reference evidence="8 9" key="1">
    <citation type="submission" date="2024-06" db="EMBL/GenBank/DDBJ databases">
        <title>Genome of Rhodovulum iodosum, a marine photoferrotroph.</title>
        <authorList>
            <person name="Bianchini G."/>
            <person name="Nikeleit V."/>
            <person name="Kappler A."/>
            <person name="Bryce C."/>
            <person name="Sanchez-Baracaldo P."/>
        </authorList>
    </citation>
    <scope>NUCLEOTIDE SEQUENCE [LARGE SCALE GENOMIC DNA]</scope>
    <source>
        <strain evidence="8 9">UT/N1</strain>
    </source>
</reference>
<feature type="transmembrane region" description="Helical" evidence="6">
    <location>
        <begin position="130"/>
        <end position="149"/>
    </location>
</feature>
<organism evidence="8 9">
    <name type="scientific">Rhodovulum iodosum</name>
    <dbReference type="NCBI Taxonomy" id="68291"/>
    <lineage>
        <taxon>Bacteria</taxon>
        <taxon>Pseudomonadati</taxon>
        <taxon>Pseudomonadota</taxon>
        <taxon>Alphaproteobacteria</taxon>
        <taxon>Rhodobacterales</taxon>
        <taxon>Paracoccaceae</taxon>
        <taxon>Rhodovulum</taxon>
    </lineage>
</organism>
<feature type="domain" description="EamA" evidence="7">
    <location>
        <begin position="3"/>
        <end position="116"/>
    </location>
</feature>
<dbReference type="InterPro" id="IPR000620">
    <property type="entry name" value="EamA_dom"/>
</dbReference>
<feature type="transmembrane region" description="Helical" evidence="6">
    <location>
        <begin position="102"/>
        <end position="118"/>
    </location>
</feature>
<proteinExistence type="inferred from homology"/>
<evidence type="ECO:0000256" key="1">
    <source>
        <dbReference type="ARBA" id="ARBA00004141"/>
    </source>
</evidence>
<protein>
    <submittedName>
        <fullName evidence="8">Drug/metabolite transporter (DMT)-like permease</fullName>
    </submittedName>
</protein>
<evidence type="ECO:0000256" key="5">
    <source>
        <dbReference type="ARBA" id="ARBA00023136"/>
    </source>
</evidence>
<evidence type="ECO:0000256" key="6">
    <source>
        <dbReference type="SAM" id="Phobius"/>
    </source>
</evidence>
<evidence type="ECO:0000256" key="4">
    <source>
        <dbReference type="ARBA" id="ARBA00022989"/>
    </source>
</evidence>
<dbReference type="PANTHER" id="PTHR32322">
    <property type="entry name" value="INNER MEMBRANE TRANSPORTER"/>
    <property type="match status" value="1"/>
</dbReference>
<keyword evidence="3 6" id="KW-0812">Transmembrane</keyword>
<evidence type="ECO:0000313" key="9">
    <source>
        <dbReference type="Proteomes" id="UP001560019"/>
    </source>
</evidence>
<dbReference type="Proteomes" id="UP001560019">
    <property type="component" value="Unassembled WGS sequence"/>
</dbReference>
<feature type="transmembrane region" description="Helical" evidence="6">
    <location>
        <begin position="16"/>
        <end position="34"/>
    </location>
</feature>
<evidence type="ECO:0000259" key="7">
    <source>
        <dbReference type="Pfam" id="PF00892"/>
    </source>
</evidence>
<name>A0ABV3XTK7_9RHOB</name>
<feature type="transmembrane region" description="Helical" evidence="6">
    <location>
        <begin position="161"/>
        <end position="181"/>
    </location>
</feature>
<dbReference type="InterPro" id="IPR050638">
    <property type="entry name" value="AA-Vitamin_Transporters"/>
</dbReference>
<dbReference type="RefSeq" id="WP_125405841.1">
    <property type="nucleotide sequence ID" value="NZ_JBEHHI010000001.1"/>
</dbReference>
<feature type="transmembrane region" description="Helical" evidence="6">
    <location>
        <begin position="46"/>
        <end position="64"/>
    </location>
</feature>
<dbReference type="PANTHER" id="PTHR32322:SF2">
    <property type="entry name" value="EAMA DOMAIN-CONTAINING PROTEIN"/>
    <property type="match status" value="1"/>
</dbReference>
<gene>
    <name evidence="8" type="ORF">Ga0609869_001090</name>
</gene>
<comment type="similarity">
    <text evidence="2">Belongs to the EamA transporter family.</text>
</comment>
<comment type="subcellular location">
    <subcellularLocation>
        <location evidence="1">Membrane</location>
        <topology evidence="1">Multi-pass membrane protein</topology>
    </subcellularLocation>
</comment>
<accession>A0ABV3XTK7</accession>